<feature type="region of interest" description="Disordered" evidence="1">
    <location>
        <begin position="54"/>
        <end position="78"/>
    </location>
</feature>
<proteinExistence type="predicted"/>
<name>A0A5B7D4B9_PORTR</name>
<gene>
    <name evidence="2" type="ORF">E2C01_007474</name>
</gene>
<protein>
    <submittedName>
        <fullName evidence="2">Uncharacterized protein</fullName>
    </submittedName>
</protein>
<dbReference type="EMBL" id="VSRR010000372">
    <property type="protein sequence ID" value="MPC14703.1"/>
    <property type="molecule type" value="Genomic_DNA"/>
</dbReference>
<reference evidence="2 3" key="1">
    <citation type="submission" date="2019-05" db="EMBL/GenBank/DDBJ databases">
        <title>Another draft genome of Portunus trituberculatus and its Hox gene families provides insights of decapod evolution.</title>
        <authorList>
            <person name="Jeong J.-H."/>
            <person name="Song I."/>
            <person name="Kim S."/>
            <person name="Choi T."/>
            <person name="Kim D."/>
            <person name="Ryu S."/>
            <person name="Kim W."/>
        </authorList>
    </citation>
    <scope>NUCLEOTIDE SEQUENCE [LARGE SCALE GENOMIC DNA]</scope>
    <source>
        <tissue evidence="2">Muscle</tissue>
    </source>
</reference>
<comment type="caution">
    <text evidence="2">The sequence shown here is derived from an EMBL/GenBank/DDBJ whole genome shotgun (WGS) entry which is preliminary data.</text>
</comment>
<organism evidence="2 3">
    <name type="scientific">Portunus trituberculatus</name>
    <name type="common">Swimming crab</name>
    <name type="synonym">Neptunus trituberculatus</name>
    <dbReference type="NCBI Taxonomy" id="210409"/>
    <lineage>
        <taxon>Eukaryota</taxon>
        <taxon>Metazoa</taxon>
        <taxon>Ecdysozoa</taxon>
        <taxon>Arthropoda</taxon>
        <taxon>Crustacea</taxon>
        <taxon>Multicrustacea</taxon>
        <taxon>Malacostraca</taxon>
        <taxon>Eumalacostraca</taxon>
        <taxon>Eucarida</taxon>
        <taxon>Decapoda</taxon>
        <taxon>Pleocyemata</taxon>
        <taxon>Brachyura</taxon>
        <taxon>Eubrachyura</taxon>
        <taxon>Portunoidea</taxon>
        <taxon>Portunidae</taxon>
        <taxon>Portuninae</taxon>
        <taxon>Portunus</taxon>
    </lineage>
</organism>
<keyword evidence="3" id="KW-1185">Reference proteome</keyword>
<dbReference type="AlphaFoldDB" id="A0A5B7D4B9"/>
<feature type="compositionally biased region" description="Polar residues" evidence="1">
    <location>
        <begin position="7"/>
        <end position="21"/>
    </location>
</feature>
<sequence length="78" mass="8677">MFDGSGPQESLLSKNTTSPSFCKTDKLPHKILAMEYSKGSVQYLLCVGPEACPMVQRPQRSTKDDGEGRKARPHHRTD</sequence>
<feature type="compositionally biased region" description="Basic and acidic residues" evidence="1">
    <location>
        <begin position="61"/>
        <end position="78"/>
    </location>
</feature>
<evidence type="ECO:0000313" key="3">
    <source>
        <dbReference type="Proteomes" id="UP000324222"/>
    </source>
</evidence>
<accession>A0A5B7D4B9</accession>
<feature type="region of interest" description="Disordered" evidence="1">
    <location>
        <begin position="1"/>
        <end position="21"/>
    </location>
</feature>
<evidence type="ECO:0000256" key="1">
    <source>
        <dbReference type="SAM" id="MobiDB-lite"/>
    </source>
</evidence>
<evidence type="ECO:0000313" key="2">
    <source>
        <dbReference type="EMBL" id="MPC14703.1"/>
    </source>
</evidence>
<dbReference type="Proteomes" id="UP000324222">
    <property type="component" value="Unassembled WGS sequence"/>
</dbReference>